<feature type="region of interest" description="Disordered" evidence="1">
    <location>
        <begin position="1"/>
        <end position="25"/>
    </location>
</feature>
<feature type="compositionally biased region" description="Basic residues" evidence="1">
    <location>
        <begin position="79"/>
        <end position="97"/>
    </location>
</feature>
<dbReference type="Proteomes" id="UP000299102">
    <property type="component" value="Unassembled WGS sequence"/>
</dbReference>
<keyword evidence="3" id="KW-1185">Reference proteome</keyword>
<sequence length="97" mass="10550">MYSSQWSHASSTASTRARAAGRPVDFGPAIRPTIFVSAKHSSKLTADGPARTPPALPPALPPRGSRRLFCYRARSAGAMRRRTGARRRGRSCRARDT</sequence>
<reference evidence="2 3" key="1">
    <citation type="journal article" date="2019" name="Commun. Biol.">
        <title>The bagworm genome reveals a unique fibroin gene that provides high tensile strength.</title>
        <authorList>
            <person name="Kono N."/>
            <person name="Nakamura H."/>
            <person name="Ohtoshi R."/>
            <person name="Tomita M."/>
            <person name="Numata K."/>
            <person name="Arakawa K."/>
        </authorList>
    </citation>
    <scope>NUCLEOTIDE SEQUENCE [LARGE SCALE GENOMIC DNA]</scope>
</reference>
<gene>
    <name evidence="2" type="ORF">EVAR_80862_1</name>
</gene>
<evidence type="ECO:0000313" key="2">
    <source>
        <dbReference type="EMBL" id="GBP32096.1"/>
    </source>
</evidence>
<name>A0A4C1V1C3_EUMVA</name>
<feature type="compositionally biased region" description="Pro residues" evidence="1">
    <location>
        <begin position="51"/>
        <end position="61"/>
    </location>
</feature>
<feature type="region of interest" description="Disordered" evidence="1">
    <location>
        <begin position="40"/>
        <end position="64"/>
    </location>
</feature>
<feature type="compositionally biased region" description="Low complexity" evidence="1">
    <location>
        <begin position="1"/>
        <end position="20"/>
    </location>
</feature>
<feature type="region of interest" description="Disordered" evidence="1">
    <location>
        <begin position="77"/>
        <end position="97"/>
    </location>
</feature>
<accession>A0A4C1V1C3</accession>
<evidence type="ECO:0000313" key="3">
    <source>
        <dbReference type="Proteomes" id="UP000299102"/>
    </source>
</evidence>
<dbReference type="AlphaFoldDB" id="A0A4C1V1C3"/>
<comment type="caution">
    <text evidence="2">The sequence shown here is derived from an EMBL/GenBank/DDBJ whole genome shotgun (WGS) entry which is preliminary data.</text>
</comment>
<protein>
    <submittedName>
        <fullName evidence="2">Uncharacterized protein</fullName>
    </submittedName>
</protein>
<dbReference type="EMBL" id="BGZK01000255">
    <property type="protein sequence ID" value="GBP32096.1"/>
    <property type="molecule type" value="Genomic_DNA"/>
</dbReference>
<proteinExistence type="predicted"/>
<evidence type="ECO:0000256" key="1">
    <source>
        <dbReference type="SAM" id="MobiDB-lite"/>
    </source>
</evidence>
<organism evidence="2 3">
    <name type="scientific">Eumeta variegata</name>
    <name type="common">Bagworm moth</name>
    <name type="synonym">Eumeta japonica</name>
    <dbReference type="NCBI Taxonomy" id="151549"/>
    <lineage>
        <taxon>Eukaryota</taxon>
        <taxon>Metazoa</taxon>
        <taxon>Ecdysozoa</taxon>
        <taxon>Arthropoda</taxon>
        <taxon>Hexapoda</taxon>
        <taxon>Insecta</taxon>
        <taxon>Pterygota</taxon>
        <taxon>Neoptera</taxon>
        <taxon>Endopterygota</taxon>
        <taxon>Lepidoptera</taxon>
        <taxon>Glossata</taxon>
        <taxon>Ditrysia</taxon>
        <taxon>Tineoidea</taxon>
        <taxon>Psychidae</taxon>
        <taxon>Oiketicinae</taxon>
        <taxon>Eumeta</taxon>
    </lineage>
</organism>